<feature type="region of interest" description="Disordered" evidence="1">
    <location>
        <begin position="35"/>
        <end position="82"/>
    </location>
</feature>
<organism evidence="2 3">
    <name type="scientific">Anopheles epiroticus</name>
    <dbReference type="NCBI Taxonomy" id="199890"/>
    <lineage>
        <taxon>Eukaryota</taxon>
        <taxon>Metazoa</taxon>
        <taxon>Ecdysozoa</taxon>
        <taxon>Arthropoda</taxon>
        <taxon>Hexapoda</taxon>
        <taxon>Insecta</taxon>
        <taxon>Pterygota</taxon>
        <taxon>Neoptera</taxon>
        <taxon>Endopterygota</taxon>
        <taxon>Diptera</taxon>
        <taxon>Nematocera</taxon>
        <taxon>Culicoidea</taxon>
        <taxon>Culicidae</taxon>
        <taxon>Anophelinae</taxon>
        <taxon>Anopheles</taxon>
    </lineage>
</organism>
<reference evidence="3" key="1">
    <citation type="submission" date="2013-03" db="EMBL/GenBank/DDBJ databases">
        <title>The Genome Sequence of Anopheles epiroticus epiroticus2.</title>
        <authorList>
            <consortium name="The Broad Institute Genomics Platform"/>
            <person name="Neafsey D.E."/>
            <person name="Howell P."/>
            <person name="Walker B."/>
            <person name="Young S.K."/>
            <person name="Zeng Q."/>
            <person name="Gargeya S."/>
            <person name="Fitzgerald M."/>
            <person name="Haas B."/>
            <person name="Abouelleil A."/>
            <person name="Allen A.W."/>
            <person name="Alvarado L."/>
            <person name="Arachchi H.M."/>
            <person name="Berlin A.M."/>
            <person name="Chapman S.B."/>
            <person name="Gainer-Dewar J."/>
            <person name="Goldberg J."/>
            <person name="Griggs A."/>
            <person name="Gujja S."/>
            <person name="Hansen M."/>
            <person name="Howarth C."/>
            <person name="Imamovic A."/>
            <person name="Ireland A."/>
            <person name="Larimer J."/>
            <person name="McCowan C."/>
            <person name="Murphy C."/>
            <person name="Pearson M."/>
            <person name="Poon T.W."/>
            <person name="Priest M."/>
            <person name="Roberts A."/>
            <person name="Saif S."/>
            <person name="Shea T."/>
            <person name="Sisk P."/>
            <person name="Sykes S."/>
            <person name="Wortman J."/>
            <person name="Nusbaum C."/>
            <person name="Birren B."/>
        </authorList>
    </citation>
    <scope>NUCLEOTIDE SEQUENCE [LARGE SCALE GENOMIC DNA]</scope>
    <source>
        <strain evidence="3">Epiroticus2</strain>
    </source>
</reference>
<evidence type="ECO:0000313" key="3">
    <source>
        <dbReference type="Proteomes" id="UP000075885"/>
    </source>
</evidence>
<dbReference type="AlphaFoldDB" id="A0A182PF87"/>
<accession>A0A182PF87</accession>
<feature type="region of interest" description="Disordered" evidence="1">
    <location>
        <begin position="103"/>
        <end position="129"/>
    </location>
</feature>
<name>A0A182PF87_9DIPT</name>
<protein>
    <submittedName>
        <fullName evidence="2">Uncharacterized protein</fullName>
    </submittedName>
</protein>
<keyword evidence="3" id="KW-1185">Reference proteome</keyword>
<evidence type="ECO:0000256" key="1">
    <source>
        <dbReference type="SAM" id="MobiDB-lite"/>
    </source>
</evidence>
<dbReference type="EnsemblMetazoa" id="AEPI005593-RA">
    <property type="protein sequence ID" value="AEPI005593-PA"/>
    <property type="gene ID" value="AEPI005593"/>
</dbReference>
<reference evidence="2" key="2">
    <citation type="submission" date="2020-05" db="UniProtKB">
        <authorList>
            <consortium name="EnsemblMetazoa"/>
        </authorList>
    </citation>
    <scope>IDENTIFICATION</scope>
    <source>
        <strain evidence="2">Epiroticus2</strain>
    </source>
</reference>
<dbReference type="VEuPathDB" id="VectorBase:AEPI005593"/>
<feature type="compositionally biased region" description="Gly residues" evidence="1">
    <location>
        <begin position="48"/>
        <end position="62"/>
    </location>
</feature>
<evidence type="ECO:0000313" key="2">
    <source>
        <dbReference type="EnsemblMetazoa" id="AEPI005593-PA"/>
    </source>
</evidence>
<proteinExistence type="predicted"/>
<dbReference type="Proteomes" id="UP000075885">
    <property type="component" value="Unassembled WGS sequence"/>
</dbReference>
<sequence length="129" mass="13221">MIISCKTVRYINSGPIAKSILQQYDDDMESSYFRRKPTSFLSNSSQSGGPGGGGAGGGGAGLIIGSSATLPAGGDSKRYGGSWLPAEDEAVRLEGPSLYRCPAHNDLLPPPPPPPNVGLIDGIPGGPPR</sequence>